<organism evidence="2 3">
    <name type="scientific">Phaeobacter piscinae</name>
    <dbReference type="NCBI Taxonomy" id="1580596"/>
    <lineage>
        <taxon>Bacteria</taxon>
        <taxon>Pseudomonadati</taxon>
        <taxon>Pseudomonadota</taxon>
        <taxon>Alphaproteobacteria</taxon>
        <taxon>Rhodobacterales</taxon>
        <taxon>Roseobacteraceae</taxon>
        <taxon>Phaeobacter</taxon>
    </lineage>
</organism>
<dbReference type="EMBL" id="CP010643">
    <property type="protein sequence ID" value="ATG34319.1"/>
    <property type="molecule type" value="Genomic_DNA"/>
</dbReference>
<evidence type="ECO:0000313" key="2">
    <source>
        <dbReference type="EMBL" id="ATG34319.1"/>
    </source>
</evidence>
<feature type="transmembrane region" description="Helical" evidence="1">
    <location>
        <begin position="92"/>
        <end position="111"/>
    </location>
</feature>
<dbReference type="Pfam" id="PF06197">
    <property type="entry name" value="DUF998"/>
    <property type="match status" value="1"/>
</dbReference>
<keyword evidence="1" id="KW-1133">Transmembrane helix</keyword>
<dbReference type="Proteomes" id="UP000218891">
    <property type="component" value="Chromosome"/>
</dbReference>
<name>A0ABM6P9K2_9RHOB</name>
<dbReference type="InterPro" id="IPR009339">
    <property type="entry name" value="DUF998"/>
</dbReference>
<keyword evidence="3" id="KW-1185">Reference proteome</keyword>
<evidence type="ECO:0000256" key="1">
    <source>
        <dbReference type="SAM" id="Phobius"/>
    </source>
</evidence>
<keyword evidence="1" id="KW-0812">Transmembrane</keyword>
<reference evidence="2 3" key="2">
    <citation type="journal article" date="2017" name="Genome Biol. Evol.">
        <title>Trajectories and Drivers of Genome Evolution in Surface-Associated Marine Phaeobacter.</title>
        <authorList>
            <person name="Freese H.M."/>
            <person name="Sikorski J."/>
            <person name="Bunk B."/>
            <person name="Scheuner C."/>
            <person name="Meier-Kolthoff J.P."/>
            <person name="Sproer C."/>
            <person name="Gram L."/>
            <person name="Overmann J."/>
        </authorList>
    </citation>
    <scope>NUCLEOTIDE SEQUENCE [LARGE SCALE GENOMIC DNA]</scope>
    <source>
        <strain evidence="2 3">P36</strain>
    </source>
</reference>
<protein>
    <recommendedName>
        <fullName evidence="4">DUF998 domain-containing protein</fullName>
    </recommendedName>
</protein>
<feature type="transmembrane region" description="Helical" evidence="1">
    <location>
        <begin position="20"/>
        <end position="42"/>
    </location>
</feature>
<gene>
    <name evidence="2" type="ORF">PhaeoP36_00146</name>
</gene>
<feature type="transmembrane region" description="Helical" evidence="1">
    <location>
        <begin position="62"/>
        <end position="85"/>
    </location>
</feature>
<sequence length="212" mass="23044">MNYQTKSSTFETEPTLVIVLGWYSIVGCLVFALSILVADFVVPNHDWIADTISDLGAGEFEYIVDIGIYAFSGSLISIALLAAHIHMGGQGWSFGIIGLALLGLIVFLVGARNEYGDSDSDGVVIHIYLVYALGLLMAIIPWLMSDGATCAGRHYGKVLVGISVVWAFSAPVFFFLPDGIDGVYERYLGLIAFAFVFVLARLFIRCGERLKT</sequence>
<evidence type="ECO:0008006" key="4">
    <source>
        <dbReference type="Google" id="ProtNLM"/>
    </source>
</evidence>
<reference evidence="2 3" key="4">
    <citation type="journal article" date="2018" name="Environ. Microbiol. Rep.">
        <title>Phylogenetic distribution of roseobacticides in the Roseobacter group and their effect on microalgae.</title>
        <authorList>
            <person name="Sonnenschein E.C."/>
            <person name="Phippen C.B."/>
            <person name="Bentzon-Tilia M."/>
            <person name="Rasmussen S.A."/>
            <person name="Nielsen K.F."/>
            <person name="Gram L."/>
        </authorList>
    </citation>
    <scope>NUCLEOTIDE SEQUENCE [LARGE SCALE GENOMIC DNA]</scope>
    <source>
        <strain evidence="2 3">P36</strain>
    </source>
</reference>
<accession>A0ABM6P9K2</accession>
<evidence type="ECO:0000313" key="3">
    <source>
        <dbReference type="Proteomes" id="UP000218891"/>
    </source>
</evidence>
<feature type="transmembrane region" description="Helical" evidence="1">
    <location>
        <begin position="187"/>
        <end position="204"/>
    </location>
</feature>
<feature type="transmembrane region" description="Helical" evidence="1">
    <location>
        <begin position="155"/>
        <end position="175"/>
    </location>
</feature>
<proteinExistence type="predicted"/>
<dbReference type="PROSITE" id="PS51257">
    <property type="entry name" value="PROKAR_LIPOPROTEIN"/>
    <property type="match status" value="1"/>
</dbReference>
<keyword evidence="1" id="KW-0472">Membrane</keyword>
<dbReference type="RefSeq" id="WP_096868117.1">
    <property type="nucleotide sequence ID" value="NZ_CP010643.1"/>
</dbReference>
<feature type="transmembrane region" description="Helical" evidence="1">
    <location>
        <begin position="123"/>
        <end position="143"/>
    </location>
</feature>
<reference evidence="2 3" key="3">
    <citation type="journal article" date="2017" name="Int. J. Syst. Evol. Microbiol.">
        <title>Adaptation of Surface-Associated Bacteria to the Open Ocean: A Genomically Distinct Subpopulation of Phaeobacter gallaeciensis Colonizes Pacific Mesozooplankton.</title>
        <authorList>
            <person name="Freese H.M."/>
            <person name="Methner A."/>
            <person name="Overmann J."/>
        </authorList>
    </citation>
    <scope>NUCLEOTIDE SEQUENCE [LARGE SCALE GENOMIC DNA]</scope>
    <source>
        <strain evidence="2 3">P36</strain>
    </source>
</reference>
<reference evidence="2 3" key="1">
    <citation type="journal article" date="2017" name="Front. Microbiol.">
        <title>Phaeobacter piscinae sp. nov., a species of the Roseobacter group and potential aquaculture probiont.</title>
        <authorList>
            <person name="Sonnenschein E.C."/>
            <person name="Phippen C.B.W."/>
            <person name="Nielsen K.F."/>
            <person name="Mateiu R.V."/>
            <person name="Melchiorsen J."/>
            <person name="Gram L."/>
            <person name="Overmann J."/>
            <person name="Freese H.M."/>
        </authorList>
    </citation>
    <scope>NUCLEOTIDE SEQUENCE [LARGE SCALE GENOMIC DNA]</scope>
    <source>
        <strain evidence="2 3">P36</strain>
    </source>
</reference>